<comment type="cofactor">
    <cofactor evidence="1">
        <name>Mg(2+)</name>
        <dbReference type="ChEBI" id="CHEBI:18420"/>
    </cofactor>
</comment>
<keyword evidence="3" id="KW-0479">Metal-binding</keyword>
<dbReference type="STRING" id="33114.A0A2G2W2F6"/>
<dbReference type="InterPro" id="IPR036965">
    <property type="entry name" value="Terpene_synth_N_sf"/>
</dbReference>
<evidence type="ECO:0000259" key="5">
    <source>
        <dbReference type="Pfam" id="PF03936"/>
    </source>
</evidence>
<accession>A0A2G2W2F6</accession>
<dbReference type="FunFam" id="1.50.10.130:FF:000001">
    <property type="entry name" value="Isoprene synthase, chloroplastic"/>
    <property type="match status" value="1"/>
</dbReference>
<dbReference type="InterPro" id="IPR005630">
    <property type="entry name" value="Terpene_synthase_metal-bd"/>
</dbReference>
<dbReference type="AlphaFoldDB" id="A0A2G2W2F6"/>
<protein>
    <submittedName>
        <fullName evidence="6">(E,E)-germacrene B synthase</fullName>
    </submittedName>
</protein>
<dbReference type="GO" id="GO:0010333">
    <property type="term" value="F:terpene synthase activity"/>
    <property type="evidence" value="ECO:0007669"/>
    <property type="project" value="InterPro"/>
</dbReference>
<dbReference type="EMBL" id="MLFT02000009">
    <property type="protein sequence ID" value="PHT39383.1"/>
    <property type="molecule type" value="Genomic_DNA"/>
</dbReference>
<dbReference type="FunFam" id="1.10.600.10:FF:000007">
    <property type="entry name" value="Isoprene synthase, chloroplastic"/>
    <property type="match status" value="1"/>
</dbReference>
<evidence type="ECO:0000313" key="6">
    <source>
        <dbReference type="EMBL" id="PHT39383.1"/>
    </source>
</evidence>
<evidence type="ECO:0000313" key="7">
    <source>
        <dbReference type="Proteomes" id="UP000224567"/>
    </source>
</evidence>
<dbReference type="SFLD" id="SFLDS00005">
    <property type="entry name" value="Isoprenoid_Synthase_Type_I"/>
    <property type="match status" value="1"/>
</dbReference>
<dbReference type="Gene3D" id="1.50.10.130">
    <property type="entry name" value="Terpene synthase, N-terminal domain"/>
    <property type="match status" value="1"/>
</dbReference>
<dbReference type="Gene3D" id="1.10.600.10">
    <property type="entry name" value="Farnesyl Diphosphate Synthase"/>
    <property type="match status" value="1"/>
</dbReference>
<dbReference type="InterPro" id="IPR034741">
    <property type="entry name" value="Terpene_cyclase-like_1_C"/>
</dbReference>
<reference evidence="7" key="2">
    <citation type="journal article" date="2017" name="J. Anim. Genet.">
        <title>Multiple reference genome sequences of hot pepper reveal the massive evolution of plant disease resistance genes by retroduplication.</title>
        <authorList>
            <person name="Kim S."/>
            <person name="Park J."/>
            <person name="Yeom S.-I."/>
            <person name="Kim Y.-M."/>
            <person name="Seo E."/>
            <person name="Kim K.-T."/>
            <person name="Kim M.-S."/>
            <person name="Lee J.M."/>
            <person name="Cheong K."/>
            <person name="Shin H.-S."/>
            <person name="Kim S.-B."/>
            <person name="Han K."/>
            <person name="Lee J."/>
            <person name="Park M."/>
            <person name="Lee H.-A."/>
            <person name="Lee H.-Y."/>
            <person name="Lee Y."/>
            <person name="Oh S."/>
            <person name="Lee J.H."/>
            <person name="Choi E."/>
            <person name="Choi E."/>
            <person name="Lee S.E."/>
            <person name="Jeon J."/>
            <person name="Kim H."/>
            <person name="Choi G."/>
            <person name="Song H."/>
            <person name="Lee J."/>
            <person name="Lee S.-C."/>
            <person name="Kwon J.-K."/>
            <person name="Lee H.-Y."/>
            <person name="Koo N."/>
            <person name="Hong Y."/>
            <person name="Kim R.W."/>
            <person name="Kang W.-H."/>
            <person name="Huh J.H."/>
            <person name="Kang B.-C."/>
            <person name="Yang T.-J."/>
            <person name="Lee Y.-H."/>
            <person name="Bennetzen J.L."/>
            <person name="Choi D."/>
        </authorList>
    </citation>
    <scope>NUCLEOTIDE SEQUENCE [LARGE SCALE GENOMIC DNA]</scope>
    <source>
        <strain evidence="7">cv. PBC81</strain>
    </source>
</reference>
<name>A0A2G2W2F6_CAPBA</name>
<dbReference type="InterPro" id="IPR044814">
    <property type="entry name" value="Terpene_cyclase_plant_C1"/>
</dbReference>
<evidence type="ECO:0000256" key="3">
    <source>
        <dbReference type="ARBA" id="ARBA00022723"/>
    </source>
</evidence>
<evidence type="ECO:0000256" key="1">
    <source>
        <dbReference type="ARBA" id="ARBA00001946"/>
    </source>
</evidence>
<evidence type="ECO:0000256" key="2">
    <source>
        <dbReference type="ARBA" id="ARBA00004721"/>
    </source>
</evidence>
<feature type="domain" description="Terpene synthase N-terminal" evidence="4">
    <location>
        <begin position="22"/>
        <end position="199"/>
    </location>
</feature>
<dbReference type="InterPro" id="IPR050148">
    <property type="entry name" value="Terpene_synthase-like"/>
</dbReference>
<dbReference type="GO" id="GO:0016102">
    <property type="term" value="P:diterpenoid biosynthetic process"/>
    <property type="evidence" value="ECO:0007669"/>
    <property type="project" value="InterPro"/>
</dbReference>
<dbReference type="Pfam" id="PF01397">
    <property type="entry name" value="Terpene_synth"/>
    <property type="match status" value="1"/>
</dbReference>
<dbReference type="CDD" id="cd00684">
    <property type="entry name" value="Terpene_cyclase_plant_C1"/>
    <property type="match status" value="1"/>
</dbReference>
<dbReference type="SUPFAM" id="SSF48576">
    <property type="entry name" value="Terpenoid synthases"/>
    <property type="match status" value="1"/>
</dbReference>
<dbReference type="InterPro" id="IPR008930">
    <property type="entry name" value="Terpenoid_cyclase/PrenylTrfase"/>
</dbReference>
<dbReference type="PANTHER" id="PTHR31225:SF229">
    <property type="entry name" value="SESQUITERPENE SYNTHASE 14"/>
    <property type="match status" value="1"/>
</dbReference>
<comment type="pathway">
    <text evidence="2">Secondary metabolite biosynthesis; terpenoid biosynthesis.</text>
</comment>
<keyword evidence="7" id="KW-1185">Reference proteome</keyword>
<dbReference type="SFLD" id="SFLDG01019">
    <property type="entry name" value="Terpene_Cyclase_Like_1_C_Termi"/>
    <property type="match status" value="1"/>
</dbReference>
<dbReference type="UniPathway" id="UPA00213"/>
<feature type="domain" description="Terpene synthase metal-binding" evidence="5">
    <location>
        <begin position="257"/>
        <end position="495"/>
    </location>
</feature>
<dbReference type="SUPFAM" id="SSF48239">
    <property type="entry name" value="Terpenoid cyclases/Protein prenyltransferases"/>
    <property type="match status" value="1"/>
</dbReference>
<dbReference type="Pfam" id="PF03936">
    <property type="entry name" value="Terpene_synth_C"/>
    <property type="match status" value="1"/>
</dbReference>
<dbReference type="GO" id="GO:0000287">
    <property type="term" value="F:magnesium ion binding"/>
    <property type="evidence" value="ECO:0007669"/>
    <property type="project" value="InterPro"/>
</dbReference>
<dbReference type="Proteomes" id="UP000224567">
    <property type="component" value="Unassembled WGS sequence"/>
</dbReference>
<evidence type="ECO:0000259" key="4">
    <source>
        <dbReference type="Pfam" id="PF01397"/>
    </source>
</evidence>
<gene>
    <name evidence="6" type="ORF">CQW23_22956</name>
</gene>
<sequence>MSQLAMVNTTIKRPLVNYHKSVWGDYFLSYTPQLTEISSQEKLEHEELKEKVRQMLVETPDNSIQKLVLIDTIQRLGVGYHFENEIKISIQNIFDESEQSKNEDDFDDLYVVALRFRLVRQQRHYMSPDVFKKFTNHDGKFKETLTKDVLGLLSLYEAAHVRVHNEDILEEALTFTTTHLESMGPKLDNSFKAQVSEALIQPIYTNVPRVASRKYIHIYENIESHDDLLLKFAKLDFHIVQKLHQRELCELTRWWNDLDPLNNFPYARDKLVECYYWATGVYYEPQYRRARRTLTKLVAIITVTDDLYDAYATYDELVPFTDAVERCDIGAMDSISSYMRPLYQVFLDYFDEMEEESTINGKLDYVYYAKIETNRWTKSYLKEVEWLNGGKIPKCEEYKRNATLTIAIPMLVVTCLIVMEEFVAKETFQWILNDSLVLPASSLINRLKDDIIGHEHEQQREHGASFVECYMKEYGASKQDAYAEIWKEIANAWKDINTEYLRATQVPTIVLEPAVNLARLVEILQGDDFTNSKYNLKDVISMLFVDSVMNHDHSCVGV</sequence>
<reference evidence="6 7" key="1">
    <citation type="journal article" date="2017" name="Genome Biol.">
        <title>New reference genome sequences of hot pepper reveal the massive evolution of plant disease-resistance genes by retroduplication.</title>
        <authorList>
            <person name="Kim S."/>
            <person name="Park J."/>
            <person name="Yeom S.I."/>
            <person name="Kim Y.M."/>
            <person name="Seo E."/>
            <person name="Kim K.T."/>
            <person name="Kim M.S."/>
            <person name="Lee J.M."/>
            <person name="Cheong K."/>
            <person name="Shin H.S."/>
            <person name="Kim S.B."/>
            <person name="Han K."/>
            <person name="Lee J."/>
            <person name="Park M."/>
            <person name="Lee H.A."/>
            <person name="Lee H.Y."/>
            <person name="Lee Y."/>
            <person name="Oh S."/>
            <person name="Lee J.H."/>
            <person name="Choi E."/>
            <person name="Choi E."/>
            <person name="Lee S.E."/>
            <person name="Jeon J."/>
            <person name="Kim H."/>
            <person name="Choi G."/>
            <person name="Song H."/>
            <person name="Lee J."/>
            <person name="Lee S.C."/>
            <person name="Kwon J.K."/>
            <person name="Lee H.Y."/>
            <person name="Koo N."/>
            <person name="Hong Y."/>
            <person name="Kim R.W."/>
            <person name="Kang W.H."/>
            <person name="Huh J.H."/>
            <person name="Kang B.C."/>
            <person name="Yang T.J."/>
            <person name="Lee Y.H."/>
            <person name="Bennetzen J.L."/>
            <person name="Choi D."/>
        </authorList>
    </citation>
    <scope>NUCLEOTIDE SEQUENCE [LARGE SCALE GENOMIC DNA]</scope>
    <source>
        <strain evidence="7">cv. PBC81</strain>
    </source>
</reference>
<organism evidence="6 7">
    <name type="scientific">Capsicum baccatum</name>
    <name type="common">Peruvian pepper</name>
    <dbReference type="NCBI Taxonomy" id="33114"/>
    <lineage>
        <taxon>Eukaryota</taxon>
        <taxon>Viridiplantae</taxon>
        <taxon>Streptophyta</taxon>
        <taxon>Embryophyta</taxon>
        <taxon>Tracheophyta</taxon>
        <taxon>Spermatophyta</taxon>
        <taxon>Magnoliopsida</taxon>
        <taxon>eudicotyledons</taxon>
        <taxon>Gunneridae</taxon>
        <taxon>Pentapetalae</taxon>
        <taxon>asterids</taxon>
        <taxon>lamiids</taxon>
        <taxon>Solanales</taxon>
        <taxon>Solanaceae</taxon>
        <taxon>Solanoideae</taxon>
        <taxon>Capsiceae</taxon>
        <taxon>Capsicum</taxon>
    </lineage>
</organism>
<comment type="caution">
    <text evidence="6">The sequence shown here is derived from an EMBL/GenBank/DDBJ whole genome shotgun (WGS) entry which is preliminary data.</text>
</comment>
<dbReference type="OrthoDB" id="1271169at2759"/>
<dbReference type="PANTHER" id="PTHR31225">
    <property type="entry name" value="OS04G0344100 PROTEIN-RELATED"/>
    <property type="match status" value="1"/>
</dbReference>
<dbReference type="InterPro" id="IPR001906">
    <property type="entry name" value="Terpene_synth_N"/>
</dbReference>
<proteinExistence type="predicted"/>
<dbReference type="InterPro" id="IPR008949">
    <property type="entry name" value="Isoprenoid_synthase_dom_sf"/>
</dbReference>